<proteinExistence type="predicted"/>
<keyword evidence="2" id="KW-0408">Iron</keyword>
<sequence length="349" mass="35883">MTARTEATWTKIPGPHLPRSSHSVCVIAGKAYIFGGEIQPRQPVDNAMHIVDIETGECEEVAAKGDAPAPRVGHTGAAVGNDIYVFGGRGGKDMTPLGESGAVYVFSTTARTWSRLQPTSESYPIARSYHSSTATSTHILIHGGCPPPPSGRLADVWAFDIASHTWTVLPEAPGKGRGGTAIAVLDGKLWRFGGFDGVGELGGGVDCLNLEKALHGADEDGNANSGWGFIPYGDATGAEAGKSAGPGARSVTALIPSTAGSGPPKLLVIMGEGKPSPTGGHDAAGGFYDDVWSFDPTSGKWEQVVIASGGGPGPRGWFGADVHGEGAVVWGGLNGANEREGDGWVLSFQ</sequence>
<name>A0AA38HAC1_9TREE</name>
<organism evidence="3 4">
    <name type="scientific">Dioszegia hungarica</name>
    <dbReference type="NCBI Taxonomy" id="4972"/>
    <lineage>
        <taxon>Eukaryota</taxon>
        <taxon>Fungi</taxon>
        <taxon>Dikarya</taxon>
        <taxon>Basidiomycota</taxon>
        <taxon>Agaricomycotina</taxon>
        <taxon>Tremellomycetes</taxon>
        <taxon>Tremellales</taxon>
        <taxon>Bulleribasidiaceae</taxon>
        <taxon>Dioszegia</taxon>
    </lineage>
</organism>
<dbReference type="PANTHER" id="PTHR47435:SF4">
    <property type="entry name" value="KELCH REPEAT PROTEIN (AFU_ORTHOLOGUE AFUA_5G12780)"/>
    <property type="match status" value="1"/>
</dbReference>
<evidence type="ECO:0000313" key="4">
    <source>
        <dbReference type="Proteomes" id="UP001164286"/>
    </source>
</evidence>
<protein>
    <recommendedName>
        <fullName evidence="5">Galactose oxidase</fullName>
    </recommendedName>
</protein>
<dbReference type="SUPFAM" id="SSF117281">
    <property type="entry name" value="Kelch motif"/>
    <property type="match status" value="2"/>
</dbReference>
<dbReference type="Pfam" id="PF24681">
    <property type="entry name" value="Kelch_KLHDC2_KLHL20_DRC7"/>
    <property type="match status" value="1"/>
</dbReference>
<dbReference type="AlphaFoldDB" id="A0AA38HAC1"/>
<dbReference type="SMART" id="SM00612">
    <property type="entry name" value="Kelch"/>
    <property type="match status" value="2"/>
</dbReference>
<dbReference type="EMBL" id="JAKWFO010000005">
    <property type="protein sequence ID" value="KAI9635456.1"/>
    <property type="molecule type" value="Genomic_DNA"/>
</dbReference>
<dbReference type="GeneID" id="77732004"/>
<dbReference type="Gene3D" id="2.120.10.80">
    <property type="entry name" value="Kelch-type beta propeller"/>
    <property type="match status" value="2"/>
</dbReference>
<gene>
    <name evidence="3" type="ORF">MKK02DRAFT_44146</name>
</gene>
<evidence type="ECO:0000256" key="2">
    <source>
        <dbReference type="ARBA" id="ARBA00023004"/>
    </source>
</evidence>
<dbReference type="GO" id="GO:0019760">
    <property type="term" value="P:glucosinolate metabolic process"/>
    <property type="evidence" value="ECO:0007669"/>
    <property type="project" value="UniProtKB-ARBA"/>
</dbReference>
<dbReference type="RefSeq" id="XP_052945233.1">
    <property type="nucleotide sequence ID" value="XM_053092799.1"/>
</dbReference>
<evidence type="ECO:0000313" key="3">
    <source>
        <dbReference type="EMBL" id="KAI9635456.1"/>
    </source>
</evidence>
<evidence type="ECO:0008006" key="5">
    <source>
        <dbReference type="Google" id="ProtNLM"/>
    </source>
</evidence>
<comment type="caution">
    <text evidence="3">The sequence shown here is derived from an EMBL/GenBank/DDBJ whole genome shotgun (WGS) entry which is preliminary data.</text>
</comment>
<evidence type="ECO:0000256" key="1">
    <source>
        <dbReference type="ARBA" id="ARBA00022737"/>
    </source>
</evidence>
<dbReference type="InterPro" id="IPR006652">
    <property type="entry name" value="Kelch_1"/>
</dbReference>
<keyword evidence="1" id="KW-0677">Repeat</keyword>
<dbReference type="Proteomes" id="UP001164286">
    <property type="component" value="Unassembled WGS sequence"/>
</dbReference>
<dbReference type="InterPro" id="IPR015915">
    <property type="entry name" value="Kelch-typ_b-propeller"/>
</dbReference>
<accession>A0AA38HAC1</accession>
<keyword evidence="4" id="KW-1185">Reference proteome</keyword>
<reference evidence="3" key="1">
    <citation type="journal article" date="2022" name="G3 (Bethesda)">
        <title>High quality genome of the basidiomycete yeast Dioszegia hungarica PDD-24b-2 isolated from cloud water.</title>
        <authorList>
            <person name="Jarrige D."/>
            <person name="Haridas S."/>
            <person name="Bleykasten-Grosshans C."/>
            <person name="Joly M."/>
            <person name="Nadalig T."/>
            <person name="Sancelme M."/>
            <person name="Vuilleumier S."/>
            <person name="Grigoriev I.V."/>
            <person name="Amato P."/>
            <person name="Bringel F."/>
        </authorList>
    </citation>
    <scope>NUCLEOTIDE SEQUENCE</scope>
    <source>
        <strain evidence="3">PDD-24b-2</strain>
    </source>
</reference>
<dbReference type="PANTHER" id="PTHR47435">
    <property type="entry name" value="KELCH REPEAT PROTEIN (AFU_ORTHOLOGUE AFUA_5G12780)"/>
    <property type="match status" value="1"/>
</dbReference>